<keyword evidence="2" id="KW-1185">Reference proteome</keyword>
<dbReference type="EMBL" id="JABEQF010000034">
    <property type="protein sequence ID" value="MBB2191980.1"/>
    <property type="molecule type" value="Genomic_DNA"/>
</dbReference>
<dbReference type="Proteomes" id="UP000555756">
    <property type="component" value="Unassembled WGS sequence"/>
</dbReference>
<comment type="caution">
    <text evidence="1">The sequence shown here is derived from an EMBL/GenBank/DDBJ whole genome shotgun (WGS) entry which is preliminary data.</text>
</comment>
<dbReference type="AlphaFoldDB" id="A0A7W4JW44"/>
<evidence type="ECO:0000313" key="1">
    <source>
        <dbReference type="EMBL" id="MBB2191980.1"/>
    </source>
</evidence>
<reference evidence="1 2" key="1">
    <citation type="submission" date="2020-04" db="EMBL/GenBank/DDBJ databases">
        <title>Description of novel Gluconacetobacter.</title>
        <authorList>
            <person name="Sombolestani A."/>
        </authorList>
    </citation>
    <scope>NUCLEOTIDE SEQUENCE [LARGE SCALE GENOMIC DNA]</scope>
    <source>
        <strain evidence="1 2">LMG 21311</strain>
    </source>
</reference>
<sequence>MTSAFALLFASRKKRAERKRVQAISAFLDHLEQHPFKVATLRDPRKKHAHYDLERVVGNAETCDEHAGHPALGDLCRLIHKPPAYRAVIDILSVTGVSATHNNFVGNLDALPETMRFSDPYEENYGPFDQDGMEKLRQAVFDEFSPGTGSKTGLFSITDVTWSGKRIAGNTGASRRFSLWRRLSARNYKPERIHALIHPLELNKDALRKVLTDWRVVHVSRSPEIVSSYRAMRDVWPEGICALDYQTSWGDRREEDWIIPLPHQVPLEVQRRFAALHARLDLDGIEDPLREVCEAISLAQRSSVRSKPDIATEPDYKATAVPPSIVPTLNAGA</sequence>
<accession>A0A7W4JW44</accession>
<proteinExistence type="predicted"/>
<dbReference type="RefSeq" id="WP_183121087.1">
    <property type="nucleotide sequence ID" value="NZ_JABEQF010000034.1"/>
</dbReference>
<name>A0A7W4JW44_9PROT</name>
<protein>
    <submittedName>
        <fullName evidence="1">Uncharacterized protein</fullName>
    </submittedName>
</protein>
<evidence type="ECO:0000313" key="2">
    <source>
        <dbReference type="Proteomes" id="UP000555756"/>
    </source>
</evidence>
<organism evidence="1 2">
    <name type="scientific">Gluconacetobacter azotocaptans</name>
    <dbReference type="NCBI Taxonomy" id="142834"/>
    <lineage>
        <taxon>Bacteria</taxon>
        <taxon>Pseudomonadati</taxon>
        <taxon>Pseudomonadota</taxon>
        <taxon>Alphaproteobacteria</taxon>
        <taxon>Acetobacterales</taxon>
        <taxon>Acetobacteraceae</taxon>
        <taxon>Gluconacetobacter</taxon>
    </lineage>
</organism>
<gene>
    <name evidence="1" type="ORF">HLH34_18785</name>
</gene>